<gene>
    <name evidence="6" type="ORF">NP439_23105</name>
</gene>
<keyword evidence="2" id="KW-0238">DNA-binding</keyword>
<evidence type="ECO:0000256" key="2">
    <source>
        <dbReference type="ARBA" id="ARBA00023125"/>
    </source>
</evidence>
<dbReference type="InterPro" id="IPR046348">
    <property type="entry name" value="SIS_dom_sf"/>
</dbReference>
<feature type="domain" description="SIS" evidence="5">
    <location>
        <begin position="123"/>
        <end position="263"/>
    </location>
</feature>
<sequence>MKSFNQRIQEKKKTLTDTELKIIDQLEVHEKPFLLSMNELAGLSAVSEPSVVRLYRKLGYNSYQELKVALAQEQADYQQASPAQVNILPGDEIGTMFEKIGQQYFQAIKLTKAKMIEEKLHESIEKLISANQIYFIGQGLSGTVAEDGAHKFMRLGGKTVAVKDPHYQAIYASHMSEGDVVVAISHSGETIDTIHVSEMAKNNGAFLIVITSNENVSLARMADCLLLTQASETDRQSDAMVSRLIQLTMMDTLYTKMAAELGEEGKRQINLSRLAVTRMKK</sequence>
<dbReference type="Proteomes" id="UP001059773">
    <property type="component" value="Chromosome"/>
</dbReference>
<evidence type="ECO:0000313" key="7">
    <source>
        <dbReference type="Proteomes" id="UP001059773"/>
    </source>
</evidence>
<dbReference type="InterPro" id="IPR009057">
    <property type="entry name" value="Homeodomain-like_sf"/>
</dbReference>
<dbReference type="SUPFAM" id="SSF53697">
    <property type="entry name" value="SIS domain"/>
    <property type="match status" value="1"/>
</dbReference>
<name>A0ABY5JSX6_9BACI</name>
<keyword evidence="3" id="KW-0804">Transcription</keyword>
<protein>
    <submittedName>
        <fullName evidence="6">MurR/RpiR family transcriptional regulator</fullName>
    </submittedName>
</protein>
<feature type="domain" description="HTH rpiR-type" evidence="4">
    <location>
        <begin position="2"/>
        <end position="77"/>
    </location>
</feature>
<evidence type="ECO:0000256" key="1">
    <source>
        <dbReference type="ARBA" id="ARBA00023015"/>
    </source>
</evidence>
<dbReference type="Gene3D" id="1.10.10.10">
    <property type="entry name" value="Winged helix-like DNA-binding domain superfamily/Winged helix DNA-binding domain"/>
    <property type="match status" value="1"/>
</dbReference>
<evidence type="ECO:0000259" key="5">
    <source>
        <dbReference type="PROSITE" id="PS51464"/>
    </source>
</evidence>
<reference evidence="6" key="1">
    <citation type="submission" date="2022-07" db="EMBL/GenBank/DDBJ databases">
        <title>FELIX.</title>
        <authorList>
            <person name="Wan K.H."/>
            <person name="Park S."/>
            <person name="Lawrence Q."/>
            <person name="Eichenberger J.P."/>
            <person name="Booth B.W."/>
            <person name="Piaggio A.J."/>
            <person name="Chandler J.C."/>
            <person name="Franklin A.B."/>
            <person name="Celniker S.E."/>
        </authorList>
    </citation>
    <scope>NUCLEOTIDE SEQUENCE</scope>
    <source>
        <strain evidence="6">QA-1986 374</strain>
    </source>
</reference>
<dbReference type="Gene3D" id="3.40.50.10490">
    <property type="entry name" value="Glucose-6-phosphate isomerase like protein, domain 1"/>
    <property type="match status" value="1"/>
</dbReference>
<dbReference type="SUPFAM" id="SSF46689">
    <property type="entry name" value="Homeodomain-like"/>
    <property type="match status" value="1"/>
</dbReference>
<dbReference type="PANTHER" id="PTHR30514">
    <property type="entry name" value="GLUCOKINASE"/>
    <property type="match status" value="1"/>
</dbReference>
<dbReference type="CDD" id="cd05013">
    <property type="entry name" value="SIS_RpiR"/>
    <property type="match status" value="1"/>
</dbReference>
<dbReference type="EMBL" id="CP101914">
    <property type="protein sequence ID" value="UUI02884.1"/>
    <property type="molecule type" value="Genomic_DNA"/>
</dbReference>
<proteinExistence type="predicted"/>
<keyword evidence="1" id="KW-0805">Transcription regulation</keyword>
<evidence type="ECO:0000313" key="6">
    <source>
        <dbReference type="EMBL" id="UUI02884.1"/>
    </source>
</evidence>
<dbReference type="InterPro" id="IPR000281">
    <property type="entry name" value="HTH_RpiR"/>
</dbReference>
<dbReference type="InterPro" id="IPR035472">
    <property type="entry name" value="RpiR-like_SIS"/>
</dbReference>
<dbReference type="RefSeq" id="WP_256708084.1">
    <property type="nucleotide sequence ID" value="NZ_CP101914.1"/>
</dbReference>
<keyword evidence="7" id="KW-1185">Reference proteome</keyword>
<dbReference type="InterPro" id="IPR001347">
    <property type="entry name" value="SIS_dom"/>
</dbReference>
<evidence type="ECO:0000259" key="4">
    <source>
        <dbReference type="PROSITE" id="PS51071"/>
    </source>
</evidence>
<organism evidence="6 7">
    <name type="scientific">Oceanobacillus jeddahense</name>
    <dbReference type="NCBI Taxonomy" id="1462527"/>
    <lineage>
        <taxon>Bacteria</taxon>
        <taxon>Bacillati</taxon>
        <taxon>Bacillota</taxon>
        <taxon>Bacilli</taxon>
        <taxon>Bacillales</taxon>
        <taxon>Bacillaceae</taxon>
        <taxon>Oceanobacillus</taxon>
    </lineage>
</organism>
<evidence type="ECO:0000256" key="3">
    <source>
        <dbReference type="ARBA" id="ARBA00023163"/>
    </source>
</evidence>
<dbReference type="Pfam" id="PF01380">
    <property type="entry name" value="SIS"/>
    <property type="match status" value="1"/>
</dbReference>
<dbReference type="PROSITE" id="PS51464">
    <property type="entry name" value="SIS"/>
    <property type="match status" value="1"/>
</dbReference>
<accession>A0ABY5JSX6</accession>
<dbReference type="PROSITE" id="PS51071">
    <property type="entry name" value="HTH_RPIR"/>
    <property type="match status" value="1"/>
</dbReference>
<dbReference type="InterPro" id="IPR047640">
    <property type="entry name" value="RpiR-like"/>
</dbReference>
<dbReference type="InterPro" id="IPR036388">
    <property type="entry name" value="WH-like_DNA-bd_sf"/>
</dbReference>
<dbReference type="PANTHER" id="PTHR30514:SF1">
    <property type="entry name" value="HTH-TYPE TRANSCRIPTIONAL REGULATOR HEXR-RELATED"/>
    <property type="match status" value="1"/>
</dbReference>
<dbReference type="Pfam" id="PF01418">
    <property type="entry name" value="HTH_6"/>
    <property type="match status" value="1"/>
</dbReference>